<organism evidence="2 6">
    <name type="scientific">Brachyspira aalborgi</name>
    <dbReference type="NCBI Taxonomy" id="29522"/>
    <lineage>
        <taxon>Bacteria</taxon>
        <taxon>Pseudomonadati</taxon>
        <taxon>Spirochaetota</taxon>
        <taxon>Spirochaetia</taxon>
        <taxon>Brachyspirales</taxon>
        <taxon>Brachyspiraceae</taxon>
        <taxon>Brachyspira</taxon>
    </lineage>
</organism>
<protein>
    <submittedName>
        <fullName evidence="2">Uncharacterized protein</fullName>
    </submittedName>
</protein>
<dbReference type="Proteomes" id="UP000325002">
    <property type="component" value="Unassembled WGS sequence"/>
</dbReference>
<gene>
    <name evidence="1" type="ORF">EPJ73_00465</name>
    <name evidence="3" type="ORF">EPJ76_01735</name>
    <name evidence="2" type="ORF">EPJ81_00545</name>
</gene>
<evidence type="ECO:0000313" key="5">
    <source>
        <dbReference type="Proteomes" id="UP000324336"/>
    </source>
</evidence>
<dbReference type="Proteomes" id="UP000322327">
    <property type="component" value="Unassembled WGS sequence"/>
</dbReference>
<dbReference type="AlphaFoldDB" id="A0A5C8DTV8"/>
<dbReference type="EMBL" id="SAYD01000003">
    <property type="protein sequence ID" value="TXJ41491.1"/>
    <property type="molecule type" value="Genomic_DNA"/>
</dbReference>
<name>A0A5C8DTV8_9SPIR</name>
<accession>A0A5C8DTV8</accession>
<reference evidence="4 5" key="1">
    <citation type="journal article" date="1992" name="Lakartidningen">
        <title>[Penicillin V and not amoxicillin is the first choice preparation in acute otitis].</title>
        <authorList>
            <person name="Kamme C."/>
            <person name="Lundgren K."/>
            <person name="Prellner K."/>
        </authorList>
    </citation>
    <scope>NUCLEOTIDE SEQUENCE [LARGE SCALE GENOMIC DNA]</scope>
    <source>
        <strain evidence="3 4">PC3053II</strain>
        <strain evidence="2 6">PC3997IV</strain>
        <strain evidence="1 5">PC4597II</strain>
    </source>
</reference>
<sequence>MESKLFIKENLQKCSSKIEVEKYFKSINISEEDYKTKIQALTEACNSKEIKYFAESSLKKQYEDILEMFLDEDIRIYRGIGI</sequence>
<evidence type="ECO:0000313" key="6">
    <source>
        <dbReference type="Proteomes" id="UP000325002"/>
    </source>
</evidence>
<dbReference type="RefSeq" id="WP_147530256.1">
    <property type="nucleotide sequence ID" value="NZ_SAXV01000011.1"/>
</dbReference>
<evidence type="ECO:0000313" key="2">
    <source>
        <dbReference type="EMBL" id="TXJ41491.1"/>
    </source>
</evidence>
<dbReference type="EMBL" id="SAYI01000005">
    <property type="protein sequence ID" value="TXJ58196.1"/>
    <property type="molecule type" value="Genomic_DNA"/>
</dbReference>
<comment type="caution">
    <text evidence="2">The sequence shown here is derived from an EMBL/GenBank/DDBJ whole genome shotgun (WGS) entry which is preliminary data.</text>
</comment>
<evidence type="ECO:0000313" key="1">
    <source>
        <dbReference type="EMBL" id="TXJ28464.1"/>
    </source>
</evidence>
<reference evidence="2" key="2">
    <citation type="submission" date="2019-01" db="EMBL/GenBank/DDBJ databases">
        <authorList>
            <person name="Thorell K."/>
        </authorList>
    </citation>
    <scope>NUCLEOTIDE SEQUENCE</scope>
    <source>
        <strain evidence="3">PC3053II</strain>
        <strain evidence="2">PC3997IV</strain>
        <strain evidence="1">PC4597II</strain>
    </source>
</reference>
<evidence type="ECO:0000313" key="4">
    <source>
        <dbReference type="Proteomes" id="UP000322327"/>
    </source>
</evidence>
<dbReference type="Proteomes" id="UP000324336">
    <property type="component" value="Unassembled WGS sequence"/>
</dbReference>
<dbReference type="EMBL" id="SAYA01000001">
    <property type="protein sequence ID" value="TXJ28464.1"/>
    <property type="molecule type" value="Genomic_DNA"/>
</dbReference>
<proteinExistence type="predicted"/>
<evidence type="ECO:0000313" key="3">
    <source>
        <dbReference type="EMBL" id="TXJ58196.1"/>
    </source>
</evidence>